<evidence type="ECO:0000256" key="5">
    <source>
        <dbReference type="ARBA" id="ARBA00022759"/>
    </source>
</evidence>
<dbReference type="AlphaFoldDB" id="A0A1M4XW58"/>
<keyword evidence="5 9" id="KW-0255">Endonuclease</keyword>
<comment type="function">
    <text evidence="9">CRISPR (clustered regularly interspaced short palindromic repeat), is an adaptive immune system that provides protection against mobile genetic elements (viruses, transposable elements and conjugative plasmids). CRISPR clusters contain sequences complementary to antecedent mobile elements and target invading nucleic acids. CRISPR clusters are transcribed and processed into CRISPR RNA (crRNA). Functions as a ssRNA-specific endoribonuclease. Involved in the integration of spacer DNA into the CRISPR cassette.</text>
</comment>
<dbReference type="GO" id="GO:0004521">
    <property type="term" value="F:RNA endonuclease activity"/>
    <property type="evidence" value="ECO:0007669"/>
    <property type="project" value="InterPro"/>
</dbReference>
<dbReference type="GO" id="GO:0043571">
    <property type="term" value="P:maintenance of CRISPR repeat elements"/>
    <property type="evidence" value="ECO:0007669"/>
    <property type="project" value="UniProtKB-UniRule"/>
</dbReference>
<comment type="subunit">
    <text evidence="9">Homodimer, forms a heterotetramer with a Cas1 homodimer.</text>
</comment>
<keyword evidence="4 9" id="KW-0479">Metal-binding</keyword>
<evidence type="ECO:0000256" key="1">
    <source>
        <dbReference type="ARBA" id="ARBA00001946"/>
    </source>
</evidence>
<evidence type="ECO:0000256" key="8">
    <source>
        <dbReference type="ARBA" id="ARBA00023118"/>
    </source>
</evidence>
<gene>
    <name evidence="9" type="primary">cas2</name>
    <name evidence="10" type="ORF">SAMN05443638_12143</name>
</gene>
<evidence type="ECO:0000256" key="9">
    <source>
        <dbReference type="HAMAP-Rule" id="MF_01471"/>
    </source>
</evidence>
<dbReference type="SUPFAM" id="SSF143430">
    <property type="entry name" value="TTP0101/SSO1404-like"/>
    <property type="match status" value="1"/>
</dbReference>
<sequence>MASNKNINYNYAFLFYDVGEKRVNKVFKVYKKYLSHFQKSVFRGEITPSKLMSLKRDLNKIIEKEDDFICIIKLLNNNVYGEEILGSCDDNGESLIL</sequence>
<dbReference type="Pfam" id="PF09827">
    <property type="entry name" value="CRISPR_Cas2"/>
    <property type="match status" value="1"/>
</dbReference>
<comment type="similarity">
    <text evidence="2 9">Belongs to the CRISPR-associated endoribonuclease Cas2 protein family.</text>
</comment>
<dbReference type="OrthoDB" id="279819at2"/>
<evidence type="ECO:0000256" key="6">
    <source>
        <dbReference type="ARBA" id="ARBA00022801"/>
    </source>
</evidence>
<dbReference type="NCBIfam" id="TIGR01573">
    <property type="entry name" value="cas2"/>
    <property type="match status" value="1"/>
</dbReference>
<evidence type="ECO:0000256" key="3">
    <source>
        <dbReference type="ARBA" id="ARBA00022722"/>
    </source>
</evidence>
<dbReference type="EMBL" id="FQVM01000021">
    <property type="protein sequence ID" value="SHE97731.1"/>
    <property type="molecule type" value="Genomic_DNA"/>
</dbReference>
<keyword evidence="11" id="KW-1185">Reference proteome</keyword>
<reference evidence="10 11" key="1">
    <citation type="submission" date="2016-11" db="EMBL/GenBank/DDBJ databases">
        <authorList>
            <person name="Jaros S."/>
            <person name="Januszkiewicz K."/>
            <person name="Wedrychowicz H."/>
        </authorList>
    </citation>
    <scope>NUCLEOTIDE SEQUENCE [LARGE SCALE GENOMIC DNA]</scope>
    <source>
        <strain evidence="10 11">DSM 2631</strain>
    </source>
</reference>
<protein>
    <recommendedName>
        <fullName evidence="9">CRISPR-associated endoribonuclease Cas2</fullName>
        <ecNumber evidence="9">3.1.-.-</ecNumber>
    </recommendedName>
</protein>
<proteinExistence type="inferred from homology"/>
<comment type="cofactor">
    <cofactor evidence="1 9">
        <name>Mg(2+)</name>
        <dbReference type="ChEBI" id="CHEBI:18420"/>
    </cofactor>
</comment>
<keyword evidence="3 9" id="KW-0540">Nuclease</keyword>
<evidence type="ECO:0000256" key="2">
    <source>
        <dbReference type="ARBA" id="ARBA00009959"/>
    </source>
</evidence>
<dbReference type="STRING" id="1533.SAMN05443638_12143"/>
<name>A0A1M4XW58_9CLOT</name>
<dbReference type="InterPro" id="IPR021127">
    <property type="entry name" value="CRISPR_associated_Cas2"/>
</dbReference>
<dbReference type="GO" id="GO:0016787">
    <property type="term" value="F:hydrolase activity"/>
    <property type="evidence" value="ECO:0007669"/>
    <property type="project" value="UniProtKB-KW"/>
</dbReference>
<evidence type="ECO:0000313" key="11">
    <source>
        <dbReference type="Proteomes" id="UP000184035"/>
    </source>
</evidence>
<dbReference type="CDD" id="cd09725">
    <property type="entry name" value="Cas2_I_II_III"/>
    <property type="match status" value="1"/>
</dbReference>
<dbReference type="Gene3D" id="3.30.70.240">
    <property type="match status" value="1"/>
</dbReference>
<dbReference type="PANTHER" id="PTHR34405">
    <property type="entry name" value="CRISPR-ASSOCIATED ENDORIBONUCLEASE CAS2"/>
    <property type="match status" value="1"/>
</dbReference>
<dbReference type="RefSeq" id="WP_072896904.1">
    <property type="nucleotide sequence ID" value="NZ_FQVM01000021.1"/>
</dbReference>
<keyword evidence="6 9" id="KW-0378">Hydrolase</keyword>
<keyword evidence="7 9" id="KW-0460">Magnesium</keyword>
<feature type="binding site" evidence="9">
    <location>
        <position position="17"/>
    </location>
    <ligand>
        <name>Mg(2+)</name>
        <dbReference type="ChEBI" id="CHEBI:18420"/>
        <note>catalytic</note>
    </ligand>
</feature>
<dbReference type="Proteomes" id="UP000184035">
    <property type="component" value="Unassembled WGS sequence"/>
</dbReference>
<evidence type="ECO:0000256" key="4">
    <source>
        <dbReference type="ARBA" id="ARBA00022723"/>
    </source>
</evidence>
<evidence type="ECO:0000313" key="10">
    <source>
        <dbReference type="EMBL" id="SHE97731.1"/>
    </source>
</evidence>
<evidence type="ECO:0000256" key="7">
    <source>
        <dbReference type="ARBA" id="ARBA00022842"/>
    </source>
</evidence>
<organism evidence="10 11">
    <name type="scientific">Clostridium fallax</name>
    <dbReference type="NCBI Taxonomy" id="1533"/>
    <lineage>
        <taxon>Bacteria</taxon>
        <taxon>Bacillati</taxon>
        <taxon>Bacillota</taxon>
        <taxon>Clostridia</taxon>
        <taxon>Eubacteriales</taxon>
        <taxon>Clostridiaceae</taxon>
        <taxon>Clostridium</taxon>
    </lineage>
</organism>
<dbReference type="HAMAP" id="MF_01471">
    <property type="entry name" value="Cas2"/>
    <property type="match status" value="1"/>
</dbReference>
<dbReference type="PANTHER" id="PTHR34405:SF1">
    <property type="entry name" value="CRISPR-ASSOCIATED ENDORIBONUCLEASE CAS2"/>
    <property type="match status" value="1"/>
</dbReference>
<dbReference type="InterPro" id="IPR019199">
    <property type="entry name" value="Virulence_VapD/CRISPR_Cas2"/>
</dbReference>
<dbReference type="EC" id="3.1.-.-" evidence="9"/>
<dbReference type="GO" id="GO:0046872">
    <property type="term" value="F:metal ion binding"/>
    <property type="evidence" value="ECO:0007669"/>
    <property type="project" value="UniProtKB-UniRule"/>
</dbReference>
<accession>A0A1M4XW58</accession>
<keyword evidence="8 9" id="KW-0051">Antiviral defense</keyword>
<dbReference type="GO" id="GO:0051607">
    <property type="term" value="P:defense response to virus"/>
    <property type="evidence" value="ECO:0007669"/>
    <property type="project" value="UniProtKB-UniRule"/>
</dbReference>